<protein>
    <submittedName>
        <fullName evidence="1">Uncharacterized protein</fullName>
    </submittedName>
</protein>
<dbReference type="STRING" id="947013.SAMN04488109_6766"/>
<evidence type="ECO:0000313" key="2">
    <source>
        <dbReference type="Proteomes" id="UP000184212"/>
    </source>
</evidence>
<accession>A0A1M5XN27</accession>
<reference evidence="1 2" key="1">
    <citation type="submission" date="2016-11" db="EMBL/GenBank/DDBJ databases">
        <authorList>
            <person name="Jaros S."/>
            <person name="Januszkiewicz K."/>
            <person name="Wedrychowicz H."/>
        </authorList>
    </citation>
    <scope>NUCLEOTIDE SEQUENCE [LARGE SCALE GENOMIC DNA]</scope>
    <source>
        <strain evidence="1 2">DSM 24574</strain>
    </source>
</reference>
<dbReference type="OrthoDB" id="953239at2"/>
<keyword evidence="2" id="KW-1185">Reference proteome</keyword>
<dbReference type="RefSeq" id="WP_073143340.1">
    <property type="nucleotide sequence ID" value="NZ_FQWQ01000006.1"/>
</dbReference>
<proteinExistence type="predicted"/>
<sequence>MIKDIVIPEVKHVTLAVGRKKNELGSFDWRVYLINNNHEPIENTLVASKGYGEKDGEEQKTSILRHFLDTIAPNSATLIEPIDPAIFHPNNEYWVSYYIGSQIFDKRFVFVPDSIREENISFIKEIEMDGVLHS</sequence>
<evidence type="ECO:0000313" key="1">
    <source>
        <dbReference type="EMBL" id="SHI01255.1"/>
    </source>
</evidence>
<dbReference type="Proteomes" id="UP000184212">
    <property type="component" value="Unassembled WGS sequence"/>
</dbReference>
<dbReference type="EMBL" id="FQWQ01000006">
    <property type="protein sequence ID" value="SHI01255.1"/>
    <property type="molecule type" value="Genomic_DNA"/>
</dbReference>
<dbReference type="AlphaFoldDB" id="A0A1M5XN27"/>
<organism evidence="1 2">
    <name type="scientific">Chryseolinea serpens</name>
    <dbReference type="NCBI Taxonomy" id="947013"/>
    <lineage>
        <taxon>Bacteria</taxon>
        <taxon>Pseudomonadati</taxon>
        <taxon>Bacteroidota</taxon>
        <taxon>Cytophagia</taxon>
        <taxon>Cytophagales</taxon>
        <taxon>Fulvivirgaceae</taxon>
        <taxon>Chryseolinea</taxon>
    </lineage>
</organism>
<gene>
    <name evidence="1" type="ORF">SAMN04488109_6766</name>
</gene>
<name>A0A1M5XN27_9BACT</name>